<protein>
    <submittedName>
        <fullName evidence="1">Uncharacterized protein</fullName>
    </submittedName>
</protein>
<dbReference type="AlphaFoldDB" id="A0A2Z5ZHX8"/>
<dbReference type="KEGG" id="aot:AcetOri_orf02587"/>
<gene>
    <name evidence="1" type="ORF">AcetOrient_orf02587</name>
</gene>
<evidence type="ECO:0000313" key="1">
    <source>
        <dbReference type="EMBL" id="BBC80076.1"/>
    </source>
</evidence>
<accession>A0A2Z5ZHX8</accession>
<name>A0A2Z5ZHX8_9PROT</name>
<dbReference type="Proteomes" id="UP000270034">
    <property type="component" value="Chromosome"/>
</dbReference>
<sequence length="85" mass="9975">MLTDVDKPLRFAGCHTFNTVAHFPEVSVRLVANARVVVWEVECIFNIDCWVNKFFIFIAYFLIKNECFSFIHTINFLSYFACNVQ</sequence>
<proteinExistence type="predicted"/>
<evidence type="ECO:0000313" key="2">
    <source>
        <dbReference type="Proteomes" id="UP000270034"/>
    </source>
</evidence>
<reference evidence="1 2" key="1">
    <citation type="submission" date="2018-02" db="EMBL/GenBank/DDBJ databases">
        <title>Acetobacter orientalis genome.</title>
        <authorList>
            <person name="Nakashima N."/>
            <person name="Tamura T."/>
        </authorList>
    </citation>
    <scope>NUCLEOTIDE SEQUENCE [LARGE SCALE GENOMIC DNA]</scope>
    <source>
        <strain evidence="1 2">FAN1</strain>
    </source>
</reference>
<dbReference type="EMBL" id="AP018515">
    <property type="protein sequence ID" value="BBC80076.1"/>
    <property type="molecule type" value="Genomic_DNA"/>
</dbReference>
<organism evidence="1 2">
    <name type="scientific">Acetobacter orientalis</name>
    <dbReference type="NCBI Taxonomy" id="146474"/>
    <lineage>
        <taxon>Bacteria</taxon>
        <taxon>Pseudomonadati</taxon>
        <taxon>Pseudomonadota</taxon>
        <taxon>Alphaproteobacteria</taxon>
        <taxon>Acetobacterales</taxon>
        <taxon>Acetobacteraceae</taxon>
        <taxon>Acetobacter</taxon>
    </lineage>
</organism>